<dbReference type="EMBL" id="RCHU02000001">
    <property type="protein sequence ID" value="KAL3612473.1"/>
    <property type="molecule type" value="Genomic_DNA"/>
</dbReference>
<gene>
    <name evidence="1" type="ORF">D5086_003493</name>
</gene>
<name>A0ACC4D4H1_POPAL</name>
<sequence length="71" mass="7907">MSLGVEIAVAVVGLWAVFLRPLIIRYAGEMMEILFFTDGGSPNPKKSKKEAVELKFRAQINKRSCFARSSC</sequence>
<evidence type="ECO:0000313" key="2">
    <source>
        <dbReference type="Proteomes" id="UP000309997"/>
    </source>
</evidence>
<keyword evidence="2" id="KW-1185">Reference proteome</keyword>
<dbReference type="Proteomes" id="UP000309997">
    <property type="component" value="Unassembled WGS sequence"/>
</dbReference>
<comment type="caution">
    <text evidence="1">The sequence shown here is derived from an EMBL/GenBank/DDBJ whole genome shotgun (WGS) entry which is preliminary data.</text>
</comment>
<organism evidence="1 2">
    <name type="scientific">Populus alba</name>
    <name type="common">White poplar</name>
    <dbReference type="NCBI Taxonomy" id="43335"/>
    <lineage>
        <taxon>Eukaryota</taxon>
        <taxon>Viridiplantae</taxon>
        <taxon>Streptophyta</taxon>
        <taxon>Embryophyta</taxon>
        <taxon>Tracheophyta</taxon>
        <taxon>Spermatophyta</taxon>
        <taxon>Magnoliopsida</taxon>
        <taxon>eudicotyledons</taxon>
        <taxon>Gunneridae</taxon>
        <taxon>Pentapetalae</taxon>
        <taxon>rosids</taxon>
        <taxon>fabids</taxon>
        <taxon>Malpighiales</taxon>
        <taxon>Salicaceae</taxon>
        <taxon>Saliceae</taxon>
        <taxon>Populus</taxon>
    </lineage>
</organism>
<evidence type="ECO:0000313" key="1">
    <source>
        <dbReference type="EMBL" id="KAL3612473.1"/>
    </source>
</evidence>
<reference evidence="1 2" key="1">
    <citation type="journal article" date="2024" name="Plant Biotechnol. J.">
        <title>Genome and CRISPR/Cas9 system of a widespread forest tree (Populus alba) in the world.</title>
        <authorList>
            <person name="Liu Y.J."/>
            <person name="Jiang P.F."/>
            <person name="Han X.M."/>
            <person name="Li X.Y."/>
            <person name="Wang H.M."/>
            <person name="Wang Y.J."/>
            <person name="Wang X.X."/>
            <person name="Zeng Q.Y."/>
        </authorList>
    </citation>
    <scope>NUCLEOTIDE SEQUENCE [LARGE SCALE GENOMIC DNA]</scope>
    <source>
        <strain evidence="2">cv. PAL-ZL1</strain>
    </source>
</reference>
<proteinExistence type="predicted"/>
<protein>
    <submittedName>
        <fullName evidence="1">Uncharacterized protein</fullName>
    </submittedName>
</protein>
<accession>A0ACC4D4H1</accession>